<evidence type="ECO:0000313" key="3">
    <source>
        <dbReference type="Proteomes" id="UP001168146"/>
    </source>
</evidence>
<accession>A0AAN6FSG2</accession>
<dbReference type="EMBL" id="JASUXU010000015">
    <property type="protein sequence ID" value="KAK0322645.1"/>
    <property type="molecule type" value="Genomic_DNA"/>
</dbReference>
<evidence type="ECO:0000256" key="1">
    <source>
        <dbReference type="SAM" id="MobiDB-lite"/>
    </source>
</evidence>
<protein>
    <submittedName>
        <fullName evidence="2">Uncharacterized protein</fullName>
    </submittedName>
</protein>
<sequence>MCPDYERYRAELMATSQDHERSATYSRKFNAALWFYDRDQLDECAESAQDLLDDPALPVHHRMRILILLALITGGHDAEECRIEAEQLWRMAHMQYSSPTFDEEEALTELRTQLDALKVAQDYELLEGPPGWMLGEEDLDASTRRFPFLLSRWSYDLNRSSWRPDVAILWLNLVVVKQAASPVKRPVYRRIRQRELGGSNGLTVLIERRRVVSPPPREGERKPSTAGLEDDGEDPDGSPSDMEVEEAVQAEGVGEPRSDLDMALPVAAATTTASDTELDTELDTTSRGAGVLTHPPSSDVDSLLDMPHRPARHTRDA</sequence>
<gene>
    <name evidence="2" type="ORF">LTR82_006101</name>
</gene>
<organism evidence="2 3">
    <name type="scientific">Friedmanniomyces endolithicus</name>
    <dbReference type="NCBI Taxonomy" id="329885"/>
    <lineage>
        <taxon>Eukaryota</taxon>
        <taxon>Fungi</taxon>
        <taxon>Dikarya</taxon>
        <taxon>Ascomycota</taxon>
        <taxon>Pezizomycotina</taxon>
        <taxon>Dothideomycetes</taxon>
        <taxon>Dothideomycetidae</taxon>
        <taxon>Mycosphaerellales</taxon>
        <taxon>Teratosphaeriaceae</taxon>
        <taxon>Friedmanniomyces</taxon>
    </lineage>
</organism>
<dbReference type="AlphaFoldDB" id="A0AAN6FSG2"/>
<name>A0AAN6FSG2_9PEZI</name>
<proteinExistence type="predicted"/>
<comment type="caution">
    <text evidence="2">The sequence shown here is derived from an EMBL/GenBank/DDBJ whole genome shotgun (WGS) entry which is preliminary data.</text>
</comment>
<evidence type="ECO:0000313" key="2">
    <source>
        <dbReference type="EMBL" id="KAK0322645.1"/>
    </source>
</evidence>
<feature type="compositionally biased region" description="Acidic residues" evidence="1">
    <location>
        <begin position="228"/>
        <end position="248"/>
    </location>
</feature>
<reference evidence="2" key="1">
    <citation type="submission" date="2021-12" db="EMBL/GenBank/DDBJ databases">
        <title>Black yeast isolated from Biological Soil Crust.</title>
        <authorList>
            <person name="Kurbessoian T."/>
        </authorList>
    </citation>
    <scope>NUCLEOTIDE SEQUENCE</scope>
    <source>
        <strain evidence="2">CCFEE 5208</strain>
    </source>
</reference>
<feature type="region of interest" description="Disordered" evidence="1">
    <location>
        <begin position="207"/>
        <end position="317"/>
    </location>
</feature>
<dbReference type="Proteomes" id="UP001168146">
    <property type="component" value="Unassembled WGS sequence"/>
</dbReference>